<keyword evidence="2" id="KW-0472">Membrane</keyword>
<organism evidence="4 5">
    <name type="scientific">Acaulospora morrowiae</name>
    <dbReference type="NCBI Taxonomy" id="94023"/>
    <lineage>
        <taxon>Eukaryota</taxon>
        <taxon>Fungi</taxon>
        <taxon>Fungi incertae sedis</taxon>
        <taxon>Mucoromycota</taxon>
        <taxon>Glomeromycotina</taxon>
        <taxon>Glomeromycetes</taxon>
        <taxon>Diversisporales</taxon>
        <taxon>Acaulosporaceae</taxon>
        <taxon>Acaulospora</taxon>
    </lineage>
</organism>
<proteinExistence type="predicted"/>
<reference evidence="4" key="1">
    <citation type="submission" date="2021-06" db="EMBL/GenBank/DDBJ databases">
        <authorList>
            <person name="Kallberg Y."/>
            <person name="Tangrot J."/>
            <person name="Rosling A."/>
        </authorList>
    </citation>
    <scope>NUCLEOTIDE SEQUENCE</scope>
    <source>
        <strain evidence="4">CL551</strain>
    </source>
</reference>
<gene>
    <name evidence="4" type="ORF">AMORRO_LOCUS2399</name>
</gene>
<comment type="caution">
    <text evidence="4">The sequence shown here is derived from an EMBL/GenBank/DDBJ whole genome shotgun (WGS) entry which is preliminary data.</text>
</comment>
<feature type="signal peptide" evidence="3">
    <location>
        <begin position="1"/>
        <end position="25"/>
    </location>
</feature>
<dbReference type="EMBL" id="CAJVPV010001010">
    <property type="protein sequence ID" value="CAG8482983.1"/>
    <property type="molecule type" value="Genomic_DNA"/>
</dbReference>
<evidence type="ECO:0000256" key="2">
    <source>
        <dbReference type="SAM" id="Phobius"/>
    </source>
</evidence>
<sequence length="349" mass="36893">MKYTKKTTFVISLLILSTLHATINAASIVNDVIRRQAGTLDSGNTPTQAGATTVENSISAPNTPVQTRQVLTLIAESALPYQGNPTDSGTPAQTRQVSTTIVENMSVLITQMIITFVTSPNALETSTANPIDSGAPTPRQALPYQGNPTDLARPIQIELTESETTRRTSTSTSTSSTESITTSTVIISPPPPPSQTTTTENVCSDTDCQMDTSTGMTGQIITTTIMPSQTDGDTAPMTTITPTITDSKIHPTTTKYVTTTYQSTITVIFPGYTTTIYTTSDGIATSSKKYVPPSTVLKIVYVTAIAANIEAQNVASGGSDKLNCRKEMFVGVIVSLLIIGISFSCSIVV</sequence>
<feature type="region of interest" description="Disordered" evidence="1">
    <location>
        <begin position="127"/>
        <end position="202"/>
    </location>
</feature>
<keyword evidence="3" id="KW-0732">Signal</keyword>
<keyword evidence="2" id="KW-1133">Transmembrane helix</keyword>
<keyword evidence="2" id="KW-0812">Transmembrane</keyword>
<evidence type="ECO:0000256" key="1">
    <source>
        <dbReference type="SAM" id="MobiDB-lite"/>
    </source>
</evidence>
<keyword evidence="5" id="KW-1185">Reference proteome</keyword>
<dbReference type="AlphaFoldDB" id="A0A9N8WFZ4"/>
<name>A0A9N8WFZ4_9GLOM</name>
<evidence type="ECO:0000313" key="5">
    <source>
        <dbReference type="Proteomes" id="UP000789342"/>
    </source>
</evidence>
<evidence type="ECO:0000256" key="3">
    <source>
        <dbReference type="SAM" id="SignalP"/>
    </source>
</evidence>
<evidence type="ECO:0000313" key="4">
    <source>
        <dbReference type="EMBL" id="CAG8482983.1"/>
    </source>
</evidence>
<dbReference type="Proteomes" id="UP000789342">
    <property type="component" value="Unassembled WGS sequence"/>
</dbReference>
<feature type="transmembrane region" description="Helical" evidence="2">
    <location>
        <begin position="328"/>
        <end position="348"/>
    </location>
</feature>
<accession>A0A9N8WFZ4</accession>
<feature type="compositionally biased region" description="Low complexity" evidence="1">
    <location>
        <begin position="167"/>
        <end position="187"/>
    </location>
</feature>
<protein>
    <submittedName>
        <fullName evidence="4">8223_t:CDS:1</fullName>
    </submittedName>
</protein>
<feature type="chain" id="PRO_5040483901" evidence="3">
    <location>
        <begin position="26"/>
        <end position="349"/>
    </location>
</feature>